<keyword evidence="6" id="KW-0187">Copper transport</keyword>
<keyword evidence="9" id="KW-1185">Reference proteome</keyword>
<dbReference type="Pfam" id="PF04145">
    <property type="entry name" value="Ctr"/>
    <property type="match status" value="1"/>
</dbReference>
<evidence type="ECO:0000256" key="7">
    <source>
        <dbReference type="SAM" id="MobiDB-lite"/>
    </source>
</evidence>
<feature type="compositionally biased region" description="Low complexity" evidence="7">
    <location>
        <begin position="245"/>
        <end position="255"/>
    </location>
</feature>
<keyword evidence="6" id="KW-0406">Ion transport</keyword>
<evidence type="ECO:0000256" key="1">
    <source>
        <dbReference type="ARBA" id="ARBA00004141"/>
    </source>
</evidence>
<reference evidence="8 9" key="1">
    <citation type="submission" date="2019-10" db="EMBL/GenBank/DDBJ databases">
        <authorList>
            <person name="Palmer J.M."/>
        </authorList>
    </citation>
    <scope>NUCLEOTIDE SEQUENCE [LARGE SCALE GENOMIC DNA]</scope>
    <source>
        <strain evidence="8 9">TWF694</strain>
    </source>
</reference>
<dbReference type="PANTHER" id="PTHR12483">
    <property type="entry name" value="SOLUTE CARRIER FAMILY 31 COPPER TRANSPORTERS"/>
    <property type="match status" value="1"/>
</dbReference>
<evidence type="ECO:0000313" key="8">
    <source>
        <dbReference type="EMBL" id="KAK6533692.1"/>
    </source>
</evidence>
<keyword evidence="6" id="KW-0186">Copper</keyword>
<gene>
    <name evidence="8" type="primary">CTR3_2</name>
    <name evidence="8" type="ORF">TWF694_002624</name>
</gene>
<name>A0AAV9X2S1_9PEZI</name>
<keyword evidence="5 6" id="KW-0472">Membrane</keyword>
<feature type="transmembrane region" description="Helical" evidence="6">
    <location>
        <begin position="84"/>
        <end position="104"/>
    </location>
</feature>
<keyword evidence="4 6" id="KW-1133">Transmembrane helix</keyword>
<dbReference type="PANTHER" id="PTHR12483:SF73">
    <property type="entry name" value="COPPER TRANSPORT PROTEIN CTR3"/>
    <property type="match status" value="1"/>
</dbReference>
<evidence type="ECO:0000313" key="9">
    <source>
        <dbReference type="Proteomes" id="UP001365542"/>
    </source>
</evidence>
<feature type="region of interest" description="Disordered" evidence="7">
    <location>
        <begin position="138"/>
        <end position="292"/>
    </location>
</feature>
<proteinExistence type="inferred from homology"/>
<dbReference type="GO" id="GO:0005375">
    <property type="term" value="F:copper ion transmembrane transporter activity"/>
    <property type="evidence" value="ECO:0007669"/>
    <property type="project" value="UniProtKB-UniRule"/>
</dbReference>
<comment type="subcellular location">
    <subcellularLocation>
        <location evidence="1 6">Membrane</location>
        <topology evidence="1 6">Multi-pass membrane protein</topology>
    </subcellularLocation>
</comment>
<dbReference type="EMBL" id="JAVHJO010000011">
    <property type="protein sequence ID" value="KAK6533692.1"/>
    <property type="molecule type" value="Genomic_DNA"/>
</dbReference>
<accession>A0AAV9X2S1</accession>
<keyword evidence="6" id="KW-0813">Transport</keyword>
<comment type="similarity">
    <text evidence="2 6">Belongs to the copper transporter (Ctr) (TC 1.A.56) family. SLC31A subfamily.</text>
</comment>
<sequence>MRRVESVTMDHSISIIKPTATATAKAGAHAGHDHSKHADKPMNHMGHNHAEMTMAEGMCKMNMYWNWYTIDACFLSKGWHITSAAMFAGSCVGIVFLVVLVEALRRGARELDRHIVRDWKKRALAAADGVHVNIVRVEKQTPNRPSASAPSLPPIPATDGPADEPESNPVATNTTAIAPTTITAPATTPVVSTTTTAPGTTTTTTPSCHEEKTGEKAQVTTVATPTEATPETPIAISDTAAVAGSTSTSPPTSSRTSERDFPIKPAQPTTTLHTLNPLQKPIVPSKPKTKTRGGLLSRFCPYPSRASNTPRPTILQHMLKSLIYAALIGIGYFIMLLVMYYNGYIFFSVIVGAWLGNFLFGWDTCVLDESVAATGEGRGCGC</sequence>
<feature type="compositionally biased region" description="Low complexity" evidence="7">
    <location>
        <begin position="168"/>
        <end position="207"/>
    </location>
</feature>
<evidence type="ECO:0000256" key="3">
    <source>
        <dbReference type="ARBA" id="ARBA00022692"/>
    </source>
</evidence>
<dbReference type="InterPro" id="IPR007274">
    <property type="entry name" value="Cop_transporter"/>
</dbReference>
<organism evidence="8 9">
    <name type="scientific">Orbilia ellipsospora</name>
    <dbReference type="NCBI Taxonomy" id="2528407"/>
    <lineage>
        <taxon>Eukaryota</taxon>
        <taxon>Fungi</taxon>
        <taxon>Dikarya</taxon>
        <taxon>Ascomycota</taxon>
        <taxon>Pezizomycotina</taxon>
        <taxon>Orbiliomycetes</taxon>
        <taxon>Orbiliales</taxon>
        <taxon>Orbiliaceae</taxon>
        <taxon>Orbilia</taxon>
    </lineage>
</organism>
<feature type="transmembrane region" description="Helical" evidence="6">
    <location>
        <begin position="321"/>
        <end position="338"/>
    </location>
</feature>
<comment type="caution">
    <text evidence="8">The sequence shown here is derived from an EMBL/GenBank/DDBJ whole genome shotgun (WGS) entry which is preliminary data.</text>
</comment>
<dbReference type="Proteomes" id="UP001365542">
    <property type="component" value="Unassembled WGS sequence"/>
</dbReference>
<evidence type="ECO:0000256" key="2">
    <source>
        <dbReference type="ARBA" id="ARBA00006921"/>
    </source>
</evidence>
<evidence type="ECO:0000256" key="6">
    <source>
        <dbReference type="RuleBase" id="RU367022"/>
    </source>
</evidence>
<keyword evidence="3 6" id="KW-0812">Transmembrane</keyword>
<feature type="compositionally biased region" description="Low complexity" evidence="7">
    <location>
        <begin position="219"/>
        <end position="236"/>
    </location>
</feature>
<feature type="compositionally biased region" description="Polar residues" evidence="7">
    <location>
        <begin position="267"/>
        <end position="277"/>
    </location>
</feature>
<protein>
    <recommendedName>
        <fullName evidence="6">Copper transport protein</fullName>
    </recommendedName>
</protein>
<dbReference type="AlphaFoldDB" id="A0AAV9X2S1"/>
<feature type="transmembrane region" description="Helical" evidence="6">
    <location>
        <begin position="344"/>
        <end position="362"/>
    </location>
</feature>
<dbReference type="GO" id="GO:0016020">
    <property type="term" value="C:membrane"/>
    <property type="evidence" value="ECO:0007669"/>
    <property type="project" value="UniProtKB-SubCell"/>
</dbReference>
<evidence type="ECO:0000256" key="5">
    <source>
        <dbReference type="ARBA" id="ARBA00023136"/>
    </source>
</evidence>
<evidence type="ECO:0000256" key="4">
    <source>
        <dbReference type="ARBA" id="ARBA00022989"/>
    </source>
</evidence>